<organism evidence="1 2">
    <name type="scientific">Camellia lanceoleosa</name>
    <dbReference type="NCBI Taxonomy" id="1840588"/>
    <lineage>
        <taxon>Eukaryota</taxon>
        <taxon>Viridiplantae</taxon>
        <taxon>Streptophyta</taxon>
        <taxon>Embryophyta</taxon>
        <taxon>Tracheophyta</taxon>
        <taxon>Spermatophyta</taxon>
        <taxon>Magnoliopsida</taxon>
        <taxon>eudicotyledons</taxon>
        <taxon>Gunneridae</taxon>
        <taxon>Pentapetalae</taxon>
        <taxon>asterids</taxon>
        <taxon>Ericales</taxon>
        <taxon>Theaceae</taxon>
        <taxon>Camellia</taxon>
    </lineage>
</organism>
<accession>A0ACC0H7P6</accession>
<protein>
    <submittedName>
        <fullName evidence="1">Pectinesterase QRT1</fullName>
    </submittedName>
</protein>
<name>A0ACC0H7P6_9ERIC</name>
<evidence type="ECO:0000313" key="2">
    <source>
        <dbReference type="Proteomes" id="UP001060215"/>
    </source>
</evidence>
<dbReference type="EMBL" id="CM045764">
    <property type="protein sequence ID" value="KAI8009200.1"/>
    <property type="molecule type" value="Genomic_DNA"/>
</dbReference>
<gene>
    <name evidence="1" type="ORF">LOK49_LG07G03521</name>
</gene>
<keyword evidence="2" id="KW-1185">Reference proteome</keyword>
<proteinExistence type="predicted"/>
<reference evidence="1 2" key="1">
    <citation type="journal article" date="2022" name="Plant J.">
        <title>Chromosome-level genome of Camellia lanceoleosa provides a valuable resource for understanding genome evolution and self-incompatibility.</title>
        <authorList>
            <person name="Gong W."/>
            <person name="Xiao S."/>
            <person name="Wang L."/>
            <person name="Liao Z."/>
            <person name="Chang Y."/>
            <person name="Mo W."/>
            <person name="Hu G."/>
            <person name="Li W."/>
            <person name="Zhao G."/>
            <person name="Zhu H."/>
            <person name="Hu X."/>
            <person name="Ji K."/>
            <person name="Xiang X."/>
            <person name="Song Q."/>
            <person name="Yuan D."/>
            <person name="Jin S."/>
            <person name="Zhang L."/>
        </authorList>
    </citation>
    <scope>NUCLEOTIDE SEQUENCE [LARGE SCALE GENOMIC DNA]</scope>
    <source>
        <strain evidence="1">SQ_2022a</strain>
    </source>
</reference>
<sequence length="196" mass="22096">MSGLEKVFVPNSKPYISFIGDENRTSETIITWNDRASDKDNNGCQLGTSRSASVTIESNFFCSIGITFENLVVAVPRAYGMQAVALRLAADKAMLYKVRTIMDHIIYGSHYFYQRYIQGSVDFIFGRSRSLYQDCVLHSTAKRFGAIAAHHRDSQYDDTGFSFVNCTINGSGIVYLGRAWGNYSRVIYSYCDITIY</sequence>
<evidence type="ECO:0000313" key="1">
    <source>
        <dbReference type="EMBL" id="KAI8009200.1"/>
    </source>
</evidence>
<comment type="caution">
    <text evidence="1">The sequence shown here is derived from an EMBL/GenBank/DDBJ whole genome shotgun (WGS) entry which is preliminary data.</text>
</comment>
<dbReference type="Proteomes" id="UP001060215">
    <property type="component" value="Chromosome 7"/>
</dbReference>